<accession>A0A833TZ42</accession>
<dbReference type="NCBIfam" id="NF045616">
    <property type="entry name" value="Acin_mostly_LP"/>
    <property type="match status" value="1"/>
</dbReference>
<name>A0A833TZ42_ACIBZ</name>
<dbReference type="AlphaFoldDB" id="A0A833TZ42"/>
<gene>
    <name evidence="1" type="ORF">GAK29_01604</name>
</gene>
<reference evidence="2" key="1">
    <citation type="journal article" date="2020" name="MBio">
        <title>Horizontal gene transfer to a defensive symbiont with a reduced genome amongst a multipartite beetle microbiome.</title>
        <authorList>
            <person name="Waterworth S.C."/>
            <person name="Florez L.V."/>
            <person name="Rees E.R."/>
            <person name="Hertweck C."/>
            <person name="Kaltenpoth M."/>
            <person name="Kwan J.C."/>
        </authorList>
    </citation>
    <scope>NUCLEOTIDE SEQUENCE [LARGE SCALE GENOMIC DNA]</scope>
</reference>
<evidence type="ECO:0000313" key="2">
    <source>
        <dbReference type="Proteomes" id="UP000490535"/>
    </source>
</evidence>
<evidence type="ECO:0000313" key="1">
    <source>
        <dbReference type="EMBL" id="KAF1025934.1"/>
    </source>
</evidence>
<proteinExistence type="predicted"/>
<sequence length="165" mass="19327">MKKHDWVMKCDMKIYIGLMLLLFTMTCYATPESTLFASVKGNSICLFTKSNYKKITDNQIVFYMGEIIQDQEFKSSFAQTYTNIQDMPTSESHCILIDSAKFKHKVPYYLYLESGKSYSQRICVDQQNNKIILTKVKDVFNCGSKEYDYSGRSWWQIILSWFGLN</sequence>
<dbReference type="InterPro" id="IPR054658">
    <property type="entry name" value="Extrcyto_LP"/>
</dbReference>
<comment type="caution">
    <text evidence="1">The sequence shown here is derived from an EMBL/GenBank/DDBJ whole genome shotgun (WGS) entry which is preliminary data.</text>
</comment>
<dbReference type="Proteomes" id="UP000490535">
    <property type="component" value="Unassembled WGS sequence"/>
</dbReference>
<dbReference type="EMBL" id="WNDP01000031">
    <property type="protein sequence ID" value="KAF1025934.1"/>
    <property type="molecule type" value="Genomic_DNA"/>
</dbReference>
<protein>
    <submittedName>
        <fullName evidence="1">Uncharacterized protein</fullName>
    </submittedName>
</protein>
<organism evidence="1 2">
    <name type="scientific">Acinetobacter bereziniae</name>
    <name type="common">Acinetobacter genomosp. 10</name>
    <dbReference type="NCBI Taxonomy" id="106648"/>
    <lineage>
        <taxon>Bacteria</taxon>
        <taxon>Pseudomonadati</taxon>
        <taxon>Pseudomonadota</taxon>
        <taxon>Gammaproteobacteria</taxon>
        <taxon>Moraxellales</taxon>
        <taxon>Moraxellaceae</taxon>
        <taxon>Acinetobacter</taxon>
    </lineage>
</organism>